<protein>
    <submittedName>
        <fullName evidence="1">Lanthionine synthetase LanC family protein</fullName>
    </submittedName>
</protein>
<proteinExistence type="predicted"/>
<name>A0ABW3FRA4_9PSEU</name>
<dbReference type="Gene3D" id="1.50.10.20">
    <property type="match status" value="1"/>
</dbReference>
<evidence type="ECO:0000313" key="2">
    <source>
        <dbReference type="Proteomes" id="UP001597018"/>
    </source>
</evidence>
<dbReference type="SUPFAM" id="SSF158745">
    <property type="entry name" value="LanC-like"/>
    <property type="match status" value="1"/>
</dbReference>
<dbReference type="InterPro" id="IPR007822">
    <property type="entry name" value="LANC-like"/>
</dbReference>
<dbReference type="Proteomes" id="UP001597018">
    <property type="component" value="Unassembled WGS sequence"/>
</dbReference>
<dbReference type="Pfam" id="PF05147">
    <property type="entry name" value="LANC_like"/>
    <property type="match status" value="1"/>
</dbReference>
<dbReference type="EMBL" id="JBHTIW010000008">
    <property type="protein sequence ID" value="MFD0920680.1"/>
    <property type="molecule type" value="Genomic_DNA"/>
</dbReference>
<dbReference type="PRINTS" id="PR01955">
    <property type="entry name" value="LANCFRANKIA"/>
</dbReference>
<dbReference type="SMART" id="SM01260">
    <property type="entry name" value="LANC_like"/>
    <property type="match status" value="1"/>
</dbReference>
<sequence length="397" mass="42327">MTTGPQTATAATATALDLAGQLFADAREGIAGSDSFAAHLDLASAALEFDRALGGDHGAREAFARGMALMRGSGAVDPWLFGGAAQAGWTAIHLSGFHGGQATGLATVDKIALRWIRQYPAERNVDLPMGLLGLGVYGLAHPSEDARRTLTGAVLDALDDRLERDEHGRFLRSTPAVSTLVGPVVTQRDTGVAHGNAGLVSYLASVAMSDLDLHDRAQAMLSDTVEWLLRQRSDVDGSVFPQSVEHRYVPARSAWCYGDPGIALALLVAAEATGSTEIAAVAAETARTAIEREHARARVVDACLCHGAAGLCWFARRVRDDFGLPEAEDYARHWLDRIREERAAGPLHYLAHDGMRRDHSFLEGDLGVALALLHLATGAPPLWEERLLAVPVGARRS</sequence>
<evidence type="ECO:0000313" key="1">
    <source>
        <dbReference type="EMBL" id="MFD0920680.1"/>
    </source>
</evidence>
<accession>A0ABW3FRA4</accession>
<dbReference type="PRINTS" id="PR01950">
    <property type="entry name" value="LANCSUPER"/>
</dbReference>
<comment type="caution">
    <text evidence="1">The sequence shown here is derived from an EMBL/GenBank/DDBJ whole genome shotgun (WGS) entry which is preliminary data.</text>
</comment>
<dbReference type="RefSeq" id="WP_345600230.1">
    <property type="nucleotide sequence ID" value="NZ_BAABLT010000006.1"/>
</dbReference>
<gene>
    <name evidence="1" type="ORF">ACFQ16_13075</name>
</gene>
<keyword evidence="2" id="KW-1185">Reference proteome</keyword>
<organism evidence="1 2">
    <name type="scientific">Saccharopolyspora rosea</name>
    <dbReference type="NCBI Taxonomy" id="524884"/>
    <lineage>
        <taxon>Bacteria</taxon>
        <taxon>Bacillati</taxon>
        <taxon>Actinomycetota</taxon>
        <taxon>Actinomycetes</taxon>
        <taxon>Pseudonocardiales</taxon>
        <taxon>Pseudonocardiaceae</taxon>
        <taxon>Saccharopolyspora</taxon>
    </lineage>
</organism>
<reference evidence="2" key="1">
    <citation type="journal article" date="2019" name="Int. J. Syst. Evol. Microbiol.">
        <title>The Global Catalogue of Microorganisms (GCM) 10K type strain sequencing project: providing services to taxonomists for standard genome sequencing and annotation.</title>
        <authorList>
            <consortium name="The Broad Institute Genomics Platform"/>
            <consortium name="The Broad Institute Genome Sequencing Center for Infectious Disease"/>
            <person name="Wu L."/>
            <person name="Ma J."/>
        </authorList>
    </citation>
    <scope>NUCLEOTIDE SEQUENCE [LARGE SCALE GENOMIC DNA]</scope>
    <source>
        <strain evidence="2">CCUG 56401</strain>
    </source>
</reference>